<accession>A0ABS9WIX0</accession>
<dbReference type="EMBL" id="JAJMLW010000004">
    <property type="protein sequence ID" value="MCI2242815.1"/>
    <property type="molecule type" value="Genomic_DNA"/>
</dbReference>
<dbReference type="Proteomes" id="UP001430755">
    <property type="component" value="Unassembled WGS sequence"/>
</dbReference>
<sequence length="263" mass="29170">MLKLQLLISTMENSPSSLFARMNVRNEALVVNQCDKYGATKGEIAGIGYIWLDCGERGVGLSRNTALNRAQGDIVLFCDDDCCYVDNLEEVILGAFEKNPDADLLLFNLRQTGNGERAKLDIAENKRVTGLSYMRYGIARCAARRSALEKKTISFSTLFGGGSRYSCGEDVVFFHDCLKSGLRIYTCTDCIGTVDFSKSSWFKGYTEKYYYDRGALHAAVGGMLHPAISLRHALKTRDVQKEIRLSGAMSAMLRGAKEFLKSN</sequence>
<gene>
    <name evidence="2" type="ORF">LPT13_10710</name>
</gene>
<evidence type="ECO:0000313" key="2">
    <source>
        <dbReference type="EMBL" id="MCI2242815.1"/>
    </source>
</evidence>
<dbReference type="Gene3D" id="3.90.550.10">
    <property type="entry name" value="Spore Coat Polysaccharide Biosynthesis Protein SpsA, Chain A"/>
    <property type="match status" value="1"/>
</dbReference>
<comment type="caution">
    <text evidence="2">The sequence shown here is derived from an EMBL/GenBank/DDBJ whole genome shotgun (WGS) entry which is preliminary data.</text>
</comment>
<dbReference type="InterPro" id="IPR029044">
    <property type="entry name" value="Nucleotide-diphossugar_trans"/>
</dbReference>
<dbReference type="RefSeq" id="WP_242166351.1">
    <property type="nucleotide sequence ID" value="NZ_JAJMLW010000004.1"/>
</dbReference>
<keyword evidence="3" id="KW-1185">Reference proteome</keyword>
<protein>
    <submittedName>
        <fullName evidence="2">Glycosyltransferase family 2 protein</fullName>
    </submittedName>
</protein>
<organism evidence="2 3">
    <name type="scientific">Adlercreutzia faecimuris</name>
    <dbReference type="NCBI Taxonomy" id="2897341"/>
    <lineage>
        <taxon>Bacteria</taxon>
        <taxon>Bacillati</taxon>
        <taxon>Actinomycetota</taxon>
        <taxon>Coriobacteriia</taxon>
        <taxon>Eggerthellales</taxon>
        <taxon>Eggerthellaceae</taxon>
        <taxon>Adlercreutzia</taxon>
    </lineage>
</organism>
<reference evidence="2" key="1">
    <citation type="submission" date="2021-11" db="EMBL/GenBank/DDBJ databases">
        <title>A Novel Adlercreutzia Species, isolated from a Allomyrina dichotoma larva feces.</title>
        <authorList>
            <person name="Suh M.K."/>
        </authorList>
    </citation>
    <scope>NUCLEOTIDE SEQUENCE</scope>
    <source>
        <strain evidence="2">JBNU-10</strain>
    </source>
</reference>
<proteinExistence type="predicted"/>
<dbReference type="CDD" id="cd00761">
    <property type="entry name" value="Glyco_tranf_GTA_type"/>
    <property type="match status" value="1"/>
</dbReference>
<evidence type="ECO:0000259" key="1">
    <source>
        <dbReference type="Pfam" id="PF00535"/>
    </source>
</evidence>
<dbReference type="InterPro" id="IPR001173">
    <property type="entry name" value="Glyco_trans_2-like"/>
</dbReference>
<dbReference type="Pfam" id="PF00535">
    <property type="entry name" value="Glycos_transf_2"/>
    <property type="match status" value="1"/>
</dbReference>
<evidence type="ECO:0000313" key="3">
    <source>
        <dbReference type="Proteomes" id="UP001430755"/>
    </source>
</evidence>
<feature type="domain" description="Glycosyltransferase 2-like" evidence="1">
    <location>
        <begin position="45"/>
        <end position="120"/>
    </location>
</feature>
<name>A0ABS9WIX0_9ACTN</name>
<dbReference type="SUPFAM" id="SSF53448">
    <property type="entry name" value="Nucleotide-diphospho-sugar transferases"/>
    <property type="match status" value="1"/>
</dbReference>